<dbReference type="Proteomes" id="UP001597277">
    <property type="component" value="Unassembled WGS sequence"/>
</dbReference>
<dbReference type="RefSeq" id="WP_388003818.1">
    <property type="nucleotide sequence ID" value="NZ_JBHUEE010000002.1"/>
</dbReference>
<dbReference type="SMART" id="SM00347">
    <property type="entry name" value="HTH_MARR"/>
    <property type="match status" value="1"/>
</dbReference>
<dbReference type="InterPro" id="IPR036390">
    <property type="entry name" value="WH_DNA-bd_sf"/>
</dbReference>
<sequence>MTRSGPRDTATAMLEAVRMLHASHDALLERAAERYGISRNDLRCLEVLQREGPMRPQQLAVRSQLSPAAITKVTDRLVAAGFVERRPVEGDRRGHLLGLSGHRADLRQETWDGVRDDALAELATLEPADARRFARTLTALAAINSAHAERLADS</sequence>
<dbReference type="PROSITE" id="PS50995">
    <property type="entry name" value="HTH_MARR_2"/>
    <property type="match status" value="1"/>
</dbReference>
<dbReference type="EMBL" id="JBHUEE010000002">
    <property type="protein sequence ID" value="MFD1717490.1"/>
    <property type="molecule type" value="Genomic_DNA"/>
</dbReference>
<dbReference type="SUPFAM" id="SSF46785">
    <property type="entry name" value="Winged helix' DNA-binding domain"/>
    <property type="match status" value="1"/>
</dbReference>
<feature type="domain" description="HTH marR-type" evidence="1">
    <location>
        <begin position="10"/>
        <end position="142"/>
    </location>
</feature>
<dbReference type="PANTHER" id="PTHR33164:SF94">
    <property type="entry name" value="TRANSCRIPTIONAL REGULATORY PROTEIN-RELATED"/>
    <property type="match status" value="1"/>
</dbReference>
<keyword evidence="3" id="KW-1185">Reference proteome</keyword>
<dbReference type="InterPro" id="IPR036388">
    <property type="entry name" value="WH-like_DNA-bd_sf"/>
</dbReference>
<dbReference type="InterPro" id="IPR000835">
    <property type="entry name" value="HTH_MarR-typ"/>
</dbReference>
<protein>
    <submittedName>
        <fullName evidence="2">MarR family winged helix-turn-helix transcriptional regulator</fullName>
    </submittedName>
</protein>
<reference evidence="3" key="1">
    <citation type="journal article" date="2019" name="Int. J. Syst. Evol. Microbiol.">
        <title>The Global Catalogue of Microorganisms (GCM) 10K type strain sequencing project: providing services to taxonomists for standard genome sequencing and annotation.</title>
        <authorList>
            <consortium name="The Broad Institute Genomics Platform"/>
            <consortium name="The Broad Institute Genome Sequencing Center for Infectious Disease"/>
            <person name="Wu L."/>
            <person name="Ma J."/>
        </authorList>
    </citation>
    <scope>NUCLEOTIDE SEQUENCE [LARGE SCALE GENOMIC DNA]</scope>
    <source>
        <strain evidence="3">JCM 17130</strain>
    </source>
</reference>
<comment type="caution">
    <text evidence="2">The sequence shown here is derived from an EMBL/GenBank/DDBJ whole genome shotgun (WGS) entry which is preliminary data.</text>
</comment>
<dbReference type="Pfam" id="PF01047">
    <property type="entry name" value="MarR"/>
    <property type="match status" value="1"/>
</dbReference>
<organism evidence="2 3">
    <name type="scientific">Georgenia deserti</name>
    <dbReference type="NCBI Taxonomy" id="2093781"/>
    <lineage>
        <taxon>Bacteria</taxon>
        <taxon>Bacillati</taxon>
        <taxon>Actinomycetota</taxon>
        <taxon>Actinomycetes</taxon>
        <taxon>Micrococcales</taxon>
        <taxon>Bogoriellaceae</taxon>
        <taxon>Georgenia</taxon>
    </lineage>
</organism>
<evidence type="ECO:0000313" key="2">
    <source>
        <dbReference type="EMBL" id="MFD1717490.1"/>
    </source>
</evidence>
<proteinExistence type="predicted"/>
<gene>
    <name evidence="2" type="ORF">ACFSE6_06565</name>
</gene>
<evidence type="ECO:0000313" key="3">
    <source>
        <dbReference type="Proteomes" id="UP001597277"/>
    </source>
</evidence>
<accession>A0ABW4L4E1</accession>
<evidence type="ECO:0000259" key="1">
    <source>
        <dbReference type="PROSITE" id="PS50995"/>
    </source>
</evidence>
<dbReference type="PANTHER" id="PTHR33164">
    <property type="entry name" value="TRANSCRIPTIONAL REGULATOR, MARR FAMILY"/>
    <property type="match status" value="1"/>
</dbReference>
<dbReference type="Gene3D" id="1.10.10.10">
    <property type="entry name" value="Winged helix-like DNA-binding domain superfamily/Winged helix DNA-binding domain"/>
    <property type="match status" value="1"/>
</dbReference>
<name>A0ABW4L4E1_9MICO</name>
<dbReference type="InterPro" id="IPR039422">
    <property type="entry name" value="MarR/SlyA-like"/>
</dbReference>